<dbReference type="GO" id="GO:0071949">
    <property type="term" value="F:FAD binding"/>
    <property type="evidence" value="ECO:0007669"/>
    <property type="project" value="InterPro"/>
</dbReference>
<gene>
    <name evidence="8" type="ORF">N7492_006808</name>
</gene>
<dbReference type="GO" id="GO:0003884">
    <property type="term" value="F:D-amino-acid oxidase activity"/>
    <property type="evidence" value="ECO:0007669"/>
    <property type="project" value="InterPro"/>
</dbReference>
<dbReference type="SUPFAM" id="SSF54373">
    <property type="entry name" value="FAD-linked reductases, C-terminal domain"/>
    <property type="match status" value="1"/>
</dbReference>
<comment type="cofactor">
    <cofactor evidence="1 6">
        <name>FAD</name>
        <dbReference type="ChEBI" id="CHEBI:57692"/>
    </cofactor>
</comment>
<keyword evidence="9" id="KW-1185">Reference proteome</keyword>
<comment type="caution">
    <text evidence="8">The sequence shown here is derived from an EMBL/GenBank/DDBJ whole genome shotgun (WGS) entry which is preliminary data.</text>
</comment>
<feature type="binding site" evidence="6">
    <location>
        <position position="199"/>
    </location>
    <ligand>
        <name>FAD</name>
        <dbReference type="ChEBI" id="CHEBI:57692"/>
    </ligand>
</feature>
<evidence type="ECO:0000313" key="9">
    <source>
        <dbReference type="Proteomes" id="UP001146351"/>
    </source>
</evidence>
<evidence type="ECO:0000259" key="7">
    <source>
        <dbReference type="Pfam" id="PF01266"/>
    </source>
</evidence>
<evidence type="ECO:0000256" key="1">
    <source>
        <dbReference type="ARBA" id="ARBA00001974"/>
    </source>
</evidence>
<proteinExistence type="inferred from homology"/>
<name>A0A9W9LLH9_9EURO</name>
<dbReference type="EMBL" id="JAPQKO010000005">
    <property type="protein sequence ID" value="KAJ5161416.1"/>
    <property type="molecule type" value="Genomic_DNA"/>
</dbReference>
<dbReference type="InterPro" id="IPR006181">
    <property type="entry name" value="D-amino_acid_oxidase_CS"/>
</dbReference>
<dbReference type="AlphaFoldDB" id="A0A9W9LLH9"/>
<accession>A0A9W9LLH9</accession>
<feature type="binding site" evidence="6">
    <location>
        <position position="337"/>
    </location>
    <ligand>
        <name>D-dopa</name>
        <dbReference type="ChEBI" id="CHEBI:149689"/>
    </ligand>
</feature>
<dbReference type="PANTHER" id="PTHR11530:SF16">
    <property type="entry name" value="D-AMINO ACID OXIDASE (AFU_ORTHOLOGUE AFUA_5G11290)"/>
    <property type="match status" value="1"/>
</dbReference>
<keyword evidence="5" id="KW-0560">Oxidoreductase</keyword>
<dbReference type="Pfam" id="PF01266">
    <property type="entry name" value="DAO"/>
    <property type="match status" value="1"/>
</dbReference>
<dbReference type="PANTHER" id="PTHR11530">
    <property type="entry name" value="D-AMINO ACID OXIDASE"/>
    <property type="match status" value="1"/>
</dbReference>
<evidence type="ECO:0000256" key="6">
    <source>
        <dbReference type="PIRSR" id="PIRSR000189-1"/>
    </source>
</evidence>
<evidence type="ECO:0000256" key="5">
    <source>
        <dbReference type="ARBA" id="ARBA00023002"/>
    </source>
</evidence>
<evidence type="ECO:0000256" key="4">
    <source>
        <dbReference type="ARBA" id="ARBA00022827"/>
    </source>
</evidence>
<dbReference type="PROSITE" id="PS00677">
    <property type="entry name" value="DAO"/>
    <property type="match status" value="1"/>
</dbReference>
<dbReference type="InterPro" id="IPR023209">
    <property type="entry name" value="DAO"/>
</dbReference>
<dbReference type="Proteomes" id="UP001146351">
    <property type="component" value="Unassembled WGS sequence"/>
</dbReference>
<keyword evidence="4 6" id="KW-0274">FAD</keyword>
<dbReference type="InterPro" id="IPR006076">
    <property type="entry name" value="FAD-dep_OxRdtase"/>
</dbReference>
<keyword evidence="3" id="KW-0285">Flavoprotein</keyword>
<evidence type="ECO:0000313" key="8">
    <source>
        <dbReference type="EMBL" id="KAJ5161416.1"/>
    </source>
</evidence>
<reference evidence="8" key="2">
    <citation type="journal article" date="2023" name="IMA Fungus">
        <title>Comparative genomic study of the Penicillium genus elucidates a diverse pangenome and 15 lateral gene transfer events.</title>
        <authorList>
            <person name="Petersen C."/>
            <person name="Sorensen T."/>
            <person name="Nielsen M.R."/>
            <person name="Sondergaard T.E."/>
            <person name="Sorensen J.L."/>
            <person name="Fitzpatrick D.A."/>
            <person name="Frisvad J.C."/>
            <person name="Nielsen K.L."/>
        </authorList>
    </citation>
    <scope>NUCLEOTIDE SEQUENCE</scope>
    <source>
        <strain evidence="8">IBT 21917</strain>
    </source>
</reference>
<feature type="domain" description="FAD dependent oxidoreductase" evidence="7">
    <location>
        <begin position="6"/>
        <end position="349"/>
    </location>
</feature>
<dbReference type="Gene3D" id="3.40.50.720">
    <property type="entry name" value="NAD(P)-binding Rossmann-like Domain"/>
    <property type="match status" value="1"/>
</dbReference>
<dbReference type="GO" id="GO:0005737">
    <property type="term" value="C:cytoplasm"/>
    <property type="evidence" value="ECO:0007669"/>
    <property type="project" value="TreeGrafter"/>
</dbReference>
<dbReference type="PIRSF" id="PIRSF000189">
    <property type="entry name" value="D-aa_oxidase"/>
    <property type="match status" value="1"/>
</dbReference>
<comment type="similarity">
    <text evidence="2">Belongs to the DAMOX/DASOX family.</text>
</comment>
<protein>
    <submittedName>
        <fullName evidence="8">D-amino-acid oxidase</fullName>
    </submittedName>
</protein>
<evidence type="ECO:0000256" key="2">
    <source>
        <dbReference type="ARBA" id="ARBA00006730"/>
    </source>
</evidence>
<sequence>MASHNIVVVGASAGVAGLTTAWILSQDSSKVVTVIAKHMPGDYDIEYASPWAGANFMPVGAENTRLAKWEQETWPPLRDLAEHYPEAGIHFQDTLIYNRQKDRGSATGSWFESLTKPNAWYKNMMPNFRSIASYKLPPGIDNAQAFTSVCINTALYLPWLVSQCLKNGVVFKRGVLRHIKDAVGFHHSGNHADAIINCTGLSSKYLGGVDDSKLHPVRGQIVVVRNDPGQMMATSGCDDGDDETLYIMTRAAGGGTIIGGTYQKDDANPLPDPNTATRIMKRAVELSPKLVQKGQGIEGLDVIRHAVGLRPLRDGGPRVEADRVGDLTIVHNYGHGGYGYQVSFGCANDTIALMNGALRGHVAKSKL</sequence>
<dbReference type="OrthoDB" id="409956at2759"/>
<dbReference type="Gene3D" id="3.30.9.10">
    <property type="entry name" value="D-Amino Acid Oxidase, subunit A, domain 2"/>
    <property type="match status" value="1"/>
</dbReference>
<dbReference type="GO" id="GO:0019478">
    <property type="term" value="P:D-amino acid catabolic process"/>
    <property type="evidence" value="ECO:0007669"/>
    <property type="project" value="TreeGrafter"/>
</dbReference>
<evidence type="ECO:0000256" key="3">
    <source>
        <dbReference type="ARBA" id="ARBA00022630"/>
    </source>
</evidence>
<reference evidence="8" key="1">
    <citation type="submission" date="2022-11" db="EMBL/GenBank/DDBJ databases">
        <authorList>
            <person name="Petersen C."/>
        </authorList>
    </citation>
    <scope>NUCLEOTIDE SEQUENCE</scope>
    <source>
        <strain evidence="8">IBT 21917</strain>
    </source>
</reference>
<organism evidence="8 9">
    <name type="scientific">Penicillium capsulatum</name>
    <dbReference type="NCBI Taxonomy" id="69766"/>
    <lineage>
        <taxon>Eukaryota</taxon>
        <taxon>Fungi</taxon>
        <taxon>Dikarya</taxon>
        <taxon>Ascomycota</taxon>
        <taxon>Pezizomycotina</taxon>
        <taxon>Eurotiomycetes</taxon>
        <taxon>Eurotiomycetidae</taxon>
        <taxon>Eurotiales</taxon>
        <taxon>Aspergillaceae</taxon>
        <taxon>Penicillium</taxon>
    </lineage>
</organism>
<dbReference type="SUPFAM" id="SSF51971">
    <property type="entry name" value="Nucleotide-binding domain"/>
    <property type="match status" value="1"/>
</dbReference>